<dbReference type="AlphaFoldDB" id="A0A371AV96"/>
<evidence type="ECO:0008006" key="3">
    <source>
        <dbReference type="Google" id="ProtNLM"/>
    </source>
</evidence>
<reference evidence="1 2" key="1">
    <citation type="submission" date="2018-07" db="EMBL/GenBank/DDBJ databases">
        <title>Anaerosacharophilus polymeroproducens gen. nov. sp. nov., an anaerobic bacterium isolated from salt field.</title>
        <authorList>
            <person name="Kim W."/>
            <person name="Yang S.-H."/>
            <person name="Oh J."/>
            <person name="Lee J.-H."/>
            <person name="Kwon K.K."/>
        </authorList>
    </citation>
    <scope>NUCLEOTIDE SEQUENCE [LARGE SCALE GENOMIC DNA]</scope>
    <source>
        <strain evidence="1 2">MCWD5</strain>
    </source>
</reference>
<gene>
    <name evidence="1" type="ORF">DWV06_09310</name>
</gene>
<dbReference type="InterPro" id="IPR026002">
    <property type="entry name" value="ATC_hydrolase-like"/>
</dbReference>
<evidence type="ECO:0000313" key="2">
    <source>
        <dbReference type="Proteomes" id="UP000255036"/>
    </source>
</evidence>
<accession>A0A371AV96</accession>
<dbReference type="RefSeq" id="WP_115481914.1">
    <property type="nucleotide sequence ID" value="NZ_QRCT01000025.1"/>
</dbReference>
<dbReference type="Pfam" id="PF14196">
    <property type="entry name" value="ATC_hydrolase"/>
    <property type="match status" value="1"/>
</dbReference>
<keyword evidence="2" id="KW-1185">Reference proteome</keyword>
<proteinExistence type="predicted"/>
<protein>
    <recommendedName>
        <fullName evidence="3">L-2-amino-thiazoline-4-carboxylic acid hydrolase</fullName>
    </recommendedName>
</protein>
<organism evidence="1 2">
    <name type="scientific">Anaerosacchariphilus polymeriproducens</name>
    <dbReference type="NCBI Taxonomy" id="1812858"/>
    <lineage>
        <taxon>Bacteria</taxon>
        <taxon>Bacillati</taxon>
        <taxon>Bacillota</taxon>
        <taxon>Clostridia</taxon>
        <taxon>Lachnospirales</taxon>
        <taxon>Lachnospiraceae</taxon>
        <taxon>Anaerosacchariphilus</taxon>
    </lineage>
</organism>
<sequence length="208" mass="24552">MKLLVTGRLYPYIMRRCMKKQLEDHFSKTRTKVILKRAKKEYFKIVKRAPDIGEKENFLVDNFYISAYIAAIYKKVKKKLSLEDFDSMIMDGLDDFSFMKKIMEKEDLTSATYCKEMMEIGTWCEKNETKYPTNWLLSISKNEEDEEVYLTYYRCPLYFFCKNEGIPELINTLCNVDIAILKYTNCNIEKTTTIGEGGAYCQFIISKN</sequence>
<evidence type="ECO:0000313" key="1">
    <source>
        <dbReference type="EMBL" id="RDU23486.1"/>
    </source>
</evidence>
<dbReference type="OrthoDB" id="1495276at2"/>
<dbReference type="Proteomes" id="UP000255036">
    <property type="component" value="Unassembled WGS sequence"/>
</dbReference>
<name>A0A371AV96_9FIRM</name>
<comment type="caution">
    <text evidence="1">The sequence shown here is derived from an EMBL/GenBank/DDBJ whole genome shotgun (WGS) entry which is preliminary data.</text>
</comment>
<dbReference type="EMBL" id="QRCT01000025">
    <property type="protein sequence ID" value="RDU23486.1"/>
    <property type="molecule type" value="Genomic_DNA"/>
</dbReference>